<evidence type="ECO:0000313" key="2">
    <source>
        <dbReference type="Proteomes" id="UP000198211"/>
    </source>
</evidence>
<sequence length="56" mass="6062">MNTLIRLKGEVQGNMVSSKAITSGACSWLGMFLEAHQRTVGASKLCPWLPEGLHCC</sequence>
<gene>
    <name evidence="1" type="ORF">PHMEG_00028879</name>
</gene>
<organism evidence="1 2">
    <name type="scientific">Phytophthora megakarya</name>
    <dbReference type="NCBI Taxonomy" id="4795"/>
    <lineage>
        <taxon>Eukaryota</taxon>
        <taxon>Sar</taxon>
        <taxon>Stramenopiles</taxon>
        <taxon>Oomycota</taxon>
        <taxon>Peronosporomycetes</taxon>
        <taxon>Peronosporales</taxon>
        <taxon>Peronosporaceae</taxon>
        <taxon>Phytophthora</taxon>
    </lineage>
</organism>
<dbReference type="AlphaFoldDB" id="A0A225V6G3"/>
<accession>A0A225V6G3</accession>
<comment type="caution">
    <text evidence="1">The sequence shown here is derived from an EMBL/GenBank/DDBJ whole genome shotgun (WGS) entry which is preliminary data.</text>
</comment>
<reference evidence="2" key="1">
    <citation type="submission" date="2017-03" db="EMBL/GenBank/DDBJ databases">
        <title>Phytopthora megakarya and P. palmivora, two closely related causual agents of cacao black pod achieved similar genome size and gene model numbers by different mechanisms.</title>
        <authorList>
            <person name="Ali S."/>
            <person name="Shao J."/>
            <person name="Larry D.J."/>
            <person name="Kronmiller B."/>
            <person name="Shen D."/>
            <person name="Strem M.D."/>
            <person name="Melnick R.L."/>
            <person name="Guiltinan M.J."/>
            <person name="Tyler B.M."/>
            <person name="Meinhardt L.W."/>
            <person name="Bailey B.A."/>
        </authorList>
    </citation>
    <scope>NUCLEOTIDE SEQUENCE [LARGE SCALE GENOMIC DNA]</scope>
    <source>
        <strain evidence="2">zdho120</strain>
    </source>
</reference>
<dbReference type="Proteomes" id="UP000198211">
    <property type="component" value="Unassembled WGS sequence"/>
</dbReference>
<evidence type="ECO:0000313" key="1">
    <source>
        <dbReference type="EMBL" id="OWZ00020.1"/>
    </source>
</evidence>
<proteinExistence type="predicted"/>
<dbReference type="EMBL" id="NBNE01007970">
    <property type="protein sequence ID" value="OWZ00020.1"/>
    <property type="molecule type" value="Genomic_DNA"/>
</dbReference>
<keyword evidence="2" id="KW-1185">Reference proteome</keyword>
<name>A0A225V6G3_9STRA</name>
<protein>
    <submittedName>
        <fullName evidence="1">Uncharacterized protein</fullName>
    </submittedName>
</protein>